<evidence type="ECO:0000313" key="2">
    <source>
        <dbReference type="Proteomes" id="UP000694890"/>
    </source>
</evidence>
<feature type="region of interest" description="Disordered" evidence="1">
    <location>
        <begin position="85"/>
        <end position="166"/>
    </location>
</feature>
<gene>
    <name evidence="3 4" type="primary">bbc3</name>
</gene>
<dbReference type="RefSeq" id="XP_018521098.1">
    <property type="nucleotide sequence ID" value="XM_018665582.2"/>
</dbReference>
<dbReference type="RefSeq" id="XP_018521099.1">
    <property type="nucleotide sequence ID" value="XM_018665583.2"/>
</dbReference>
<proteinExistence type="predicted"/>
<accession>A0AAJ7PES0</accession>
<dbReference type="AlphaFoldDB" id="A0AAJ7PES0"/>
<protein>
    <submittedName>
        <fullName evidence="3 4">Bcl-2-binding component 3 isoform X1</fullName>
    </submittedName>
</protein>
<evidence type="ECO:0000256" key="1">
    <source>
        <dbReference type="SAM" id="MobiDB-lite"/>
    </source>
</evidence>
<evidence type="ECO:0000313" key="4">
    <source>
        <dbReference type="RefSeq" id="XP_018521099.1"/>
    </source>
</evidence>
<dbReference type="CTD" id="27113"/>
<evidence type="ECO:0000313" key="3">
    <source>
        <dbReference type="RefSeq" id="XP_018521098.1"/>
    </source>
</evidence>
<dbReference type="Proteomes" id="UP000694890">
    <property type="component" value="Linkage group LG21"/>
</dbReference>
<reference evidence="3 4" key="1">
    <citation type="submission" date="2025-04" db="UniProtKB">
        <authorList>
            <consortium name="RefSeq"/>
        </authorList>
    </citation>
    <scope>IDENTIFICATION</scope>
    <source>
        <tissue evidence="3 4">Brain</tissue>
    </source>
</reference>
<sequence>MARAETIESVGETGGGGNGPLPGHNTCRMELPRPFHSWPGLLTTTTITTGSGAGTGAIHLHHNHHHHLHPLQSLYLSYPLPDETQTHQQLPALPPSPAPPPSPLCNQREVRGGGAETPSAFSGEESDSDREEHQETSRRRGPLPDLLPQNEHPSWASPHHRAPRREAVQELQVRRVASQLRAIGDEFNATVLHRVVSAHCPPLAELERRLPRTPQLHHPNSQHSLPADVGSCLTCNHRLPWQLFFFFFFFKLSGLCHWQSDCGAFEPGGLTQPEIKTFS</sequence>
<dbReference type="KEGG" id="lcf:108876222"/>
<feature type="region of interest" description="Disordered" evidence="1">
    <location>
        <begin position="1"/>
        <end position="26"/>
    </location>
</feature>
<name>A0AAJ7PES0_LATCA</name>
<dbReference type="GeneID" id="108876222"/>
<organism evidence="2 3">
    <name type="scientific">Lates calcarifer</name>
    <name type="common">Barramundi</name>
    <name type="synonym">Holocentrus calcarifer</name>
    <dbReference type="NCBI Taxonomy" id="8187"/>
    <lineage>
        <taxon>Eukaryota</taxon>
        <taxon>Metazoa</taxon>
        <taxon>Chordata</taxon>
        <taxon>Craniata</taxon>
        <taxon>Vertebrata</taxon>
        <taxon>Euteleostomi</taxon>
        <taxon>Actinopterygii</taxon>
        <taxon>Neopterygii</taxon>
        <taxon>Teleostei</taxon>
        <taxon>Neoteleostei</taxon>
        <taxon>Acanthomorphata</taxon>
        <taxon>Carangaria</taxon>
        <taxon>Carangaria incertae sedis</taxon>
        <taxon>Centropomidae</taxon>
        <taxon>Lates</taxon>
    </lineage>
</organism>
<feature type="compositionally biased region" description="Pro residues" evidence="1">
    <location>
        <begin position="92"/>
        <end position="103"/>
    </location>
</feature>